<reference evidence="4 7" key="2">
    <citation type="submission" date="2019-07" db="EMBL/GenBank/DDBJ databases">
        <title>Whole genome shotgun sequence of Myxococcus virescens NBRC 100334.</title>
        <authorList>
            <person name="Hosoyama A."/>
            <person name="Uohara A."/>
            <person name="Ohji S."/>
            <person name="Ichikawa N."/>
        </authorList>
    </citation>
    <scope>NUCLEOTIDE SEQUENCE [LARGE SCALE GENOMIC DNA]</scope>
    <source>
        <strain evidence="4 7">NBRC 100334</strain>
    </source>
</reference>
<dbReference type="GO" id="GO:0016787">
    <property type="term" value="F:hydrolase activity"/>
    <property type="evidence" value="ECO:0007669"/>
    <property type="project" value="UniProtKB-KW"/>
</dbReference>
<dbReference type="Gene3D" id="3.60.60.10">
    <property type="entry name" value="Penicillin V Acylase, Chain A"/>
    <property type="match status" value="1"/>
</dbReference>
<dbReference type="PANTHER" id="PTHR35527">
    <property type="entry name" value="CHOLOYLGLYCINE HYDROLASE"/>
    <property type="match status" value="1"/>
</dbReference>
<dbReference type="Pfam" id="PF02275">
    <property type="entry name" value="CBAH"/>
    <property type="match status" value="1"/>
</dbReference>
<reference evidence="5 6" key="1">
    <citation type="submission" date="2016-10" db="EMBL/GenBank/DDBJ databases">
        <authorList>
            <person name="Varghese N."/>
            <person name="Submissions S."/>
        </authorList>
    </citation>
    <scope>NUCLEOTIDE SEQUENCE [LARGE SCALE GENOMIC DNA]</scope>
    <source>
        <strain evidence="5 6">DSM 2260</strain>
    </source>
</reference>
<dbReference type="AlphaFoldDB" id="A0A511HHD0"/>
<proteinExistence type="inferred from homology"/>
<dbReference type="InterPro" id="IPR029132">
    <property type="entry name" value="CBAH/NAAA_C"/>
</dbReference>
<evidence type="ECO:0000259" key="3">
    <source>
        <dbReference type="Pfam" id="PF02275"/>
    </source>
</evidence>
<dbReference type="PANTHER" id="PTHR35527:SF2">
    <property type="entry name" value="HYDROLASE"/>
    <property type="match status" value="1"/>
</dbReference>
<accession>A0A511HHD0</accession>
<name>A0A511HHD0_9BACT</name>
<dbReference type="InterPro" id="IPR052193">
    <property type="entry name" value="Peptidase_C59"/>
</dbReference>
<evidence type="ECO:0000256" key="1">
    <source>
        <dbReference type="ARBA" id="ARBA00006625"/>
    </source>
</evidence>
<evidence type="ECO:0000313" key="4">
    <source>
        <dbReference type="EMBL" id="GEL72978.1"/>
    </source>
</evidence>
<dbReference type="EMBL" id="FNAJ01000004">
    <property type="protein sequence ID" value="SDE07715.1"/>
    <property type="molecule type" value="Genomic_DNA"/>
</dbReference>
<protein>
    <submittedName>
        <fullName evidence="4">Choloylglycine hydrolase</fullName>
    </submittedName>
    <submittedName>
        <fullName evidence="5">Penicillin amidase Cysteine peptidase. MEROPS family C59</fullName>
    </submittedName>
</protein>
<comment type="similarity">
    <text evidence="1">Belongs to the peptidase C59 family.</text>
</comment>
<evidence type="ECO:0000313" key="7">
    <source>
        <dbReference type="Proteomes" id="UP000321224"/>
    </source>
</evidence>
<dbReference type="SUPFAM" id="SSF56235">
    <property type="entry name" value="N-terminal nucleophile aminohydrolases (Ntn hydrolases)"/>
    <property type="match status" value="1"/>
</dbReference>
<dbReference type="EMBL" id="BJVY01000029">
    <property type="protein sequence ID" value="GEL72978.1"/>
    <property type="molecule type" value="Genomic_DNA"/>
</dbReference>
<sequence>MCTDFLVATEDSSAVVVGRSMEFGVDLGSKFRFHAKGHTVQSPGSLTHLHGLKWTTKFDYVGLTVTLYGVTVIGDAMNSEGLSAGALWMPTSTYPQAAKDPSRGLAPELFVEWAVGNFATVDAVKEALANGDAELWHSDWMSSKIPLHFALHDAKGNSMVVEFTDRQMFLYASTGHDNSPLNMHNPVAVLTNHPTFPDHLENLKNYARLSSRGATPVKLGTGTFAPHGCGSGLFGIPGDSTPPSRFVRAVYLREFSEKPKNAAEARSLALHLLNTVDIPYGTSRDLNEATGKDSLDYTQWVVVKDLTNRTFGVRTYDSLGLQTLDLRTVDFKKADGKTLAISPVDSQLDANKQLAS</sequence>
<dbReference type="Proteomes" id="UP000321224">
    <property type="component" value="Unassembled WGS sequence"/>
</dbReference>
<organism evidence="4 7">
    <name type="scientific">Myxococcus virescens</name>
    <dbReference type="NCBI Taxonomy" id="83456"/>
    <lineage>
        <taxon>Bacteria</taxon>
        <taxon>Pseudomonadati</taxon>
        <taxon>Myxococcota</taxon>
        <taxon>Myxococcia</taxon>
        <taxon>Myxococcales</taxon>
        <taxon>Cystobacterineae</taxon>
        <taxon>Myxococcaceae</taxon>
        <taxon>Myxococcus</taxon>
    </lineage>
</organism>
<keyword evidence="6" id="KW-1185">Reference proteome</keyword>
<evidence type="ECO:0000313" key="5">
    <source>
        <dbReference type="EMBL" id="SDE07715.1"/>
    </source>
</evidence>
<comment type="caution">
    <text evidence="4">The sequence shown here is derived from an EMBL/GenBank/DDBJ whole genome shotgun (WGS) entry which is preliminary data.</text>
</comment>
<gene>
    <name evidence="4" type="ORF">MVI01_47620</name>
    <name evidence="5" type="ORF">SAMN04488504_10485</name>
</gene>
<dbReference type="InterPro" id="IPR029055">
    <property type="entry name" value="Ntn_hydrolases_N"/>
</dbReference>
<evidence type="ECO:0000256" key="2">
    <source>
        <dbReference type="ARBA" id="ARBA00022801"/>
    </source>
</evidence>
<keyword evidence="2 4" id="KW-0378">Hydrolase</keyword>
<evidence type="ECO:0000313" key="6">
    <source>
        <dbReference type="Proteomes" id="UP000198717"/>
    </source>
</evidence>
<dbReference type="RefSeq" id="WP_090490038.1">
    <property type="nucleotide sequence ID" value="NZ_BJVY01000029.1"/>
</dbReference>
<feature type="domain" description="Choloylglycine hydrolase/NAAA C-terminal" evidence="3">
    <location>
        <begin position="2"/>
        <end position="331"/>
    </location>
</feature>
<dbReference type="Proteomes" id="UP000198717">
    <property type="component" value="Unassembled WGS sequence"/>
</dbReference>